<keyword evidence="1" id="KW-1185">Reference proteome</keyword>
<sequence>MWLPRLAHGYISPADLSFLLAGGPVSPMDGCVLHVHGCFPSTGTPVPHFPI</sequence>
<reference evidence="2" key="1">
    <citation type="submission" date="2022-11" db="UniProtKB">
        <authorList>
            <consortium name="WormBaseParasite"/>
        </authorList>
    </citation>
    <scope>IDENTIFICATION</scope>
</reference>
<organism evidence="1 2">
    <name type="scientific">Romanomermis culicivorax</name>
    <name type="common">Nematode worm</name>
    <dbReference type="NCBI Taxonomy" id="13658"/>
    <lineage>
        <taxon>Eukaryota</taxon>
        <taxon>Metazoa</taxon>
        <taxon>Ecdysozoa</taxon>
        <taxon>Nematoda</taxon>
        <taxon>Enoplea</taxon>
        <taxon>Dorylaimia</taxon>
        <taxon>Mermithida</taxon>
        <taxon>Mermithoidea</taxon>
        <taxon>Mermithidae</taxon>
        <taxon>Romanomermis</taxon>
    </lineage>
</organism>
<protein>
    <submittedName>
        <fullName evidence="2">Uncharacterized protein</fullName>
    </submittedName>
</protein>
<dbReference type="Proteomes" id="UP000887565">
    <property type="component" value="Unplaced"/>
</dbReference>
<dbReference type="AlphaFoldDB" id="A0A915L1F5"/>
<name>A0A915L1F5_ROMCU</name>
<dbReference type="WBParaSite" id="nRc.2.0.1.t44898-RA">
    <property type="protein sequence ID" value="nRc.2.0.1.t44898-RA"/>
    <property type="gene ID" value="nRc.2.0.1.g44898"/>
</dbReference>
<accession>A0A915L1F5</accession>
<evidence type="ECO:0000313" key="1">
    <source>
        <dbReference type="Proteomes" id="UP000887565"/>
    </source>
</evidence>
<evidence type="ECO:0000313" key="2">
    <source>
        <dbReference type="WBParaSite" id="nRc.2.0.1.t44898-RA"/>
    </source>
</evidence>
<proteinExistence type="predicted"/>